<keyword evidence="7" id="KW-0378">Hydrolase</keyword>
<keyword evidence="10" id="KW-1015">Disulfide bond</keyword>
<protein>
    <submittedName>
        <fullName evidence="13">Carboxypeptidase B</fullName>
    </submittedName>
</protein>
<dbReference type="PROSITE" id="PS52035">
    <property type="entry name" value="PEPTIDASE_M14"/>
    <property type="match status" value="1"/>
</dbReference>
<evidence type="ECO:0000256" key="2">
    <source>
        <dbReference type="ARBA" id="ARBA00005988"/>
    </source>
</evidence>
<comment type="cofactor">
    <cofactor evidence="1">
        <name>Zn(2+)</name>
        <dbReference type="ChEBI" id="CHEBI:29105"/>
    </cofactor>
</comment>
<name>A0A226F2L4_FOLCA</name>
<dbReference type="Pfam" id="PF02244">
    <property type="entry name" value="Propep_M14"/>
    <property type="match status" value="1"/>
</dbReference>
<dbReference type="AlphaFoldDB" id="A0A226F2L4"/>
<dbReference type="SUPFAM" id="SSF53187">
    <property type="entry name" value="Zn-dependent exopeptidases"/>
    <property type="match status" value="1"/>
</dbReference>
<dbReference type="SUPFAM" id="SSF54897">
    <property type="entry name" value="Protease propeptides/inhibitors"/>
    <property type="match status" value="1"/>
</dbReference>
<dbReference type="EMBL" id="LNIX01000001">
    <property type="protein sequence ID" value="OXA64033.1"/>
    <property type="molecule type" value="Genomic_DNA"/>
</dbReference>
<accession>A0A226F2L4</accession>
<keyword evidence="14" id="KW-1185">Reference proteome</keyword>
<gene>
    <name evidence="13" type="ORF">Fcan01_01522</name>
</gene>
<dbReference type="Gene3D" id="3.30.70.340">
    <property type="entry name" value="Metallocarboxypeptidase-like"/>
    <property type="match status" value="1"/>
</dbReference>
<dbReference type="SMART" id="SM00631">
    <property type="entry name" value="Zn_pept"/>
    <property type="match status" value="1"/>
</dbReference>
<keyword evidence="3 13" id="KW-0121">Carboxypeptidase</keyword>
<evidence type="ECO:0000256" key="5">
    <source>
        <dbReference type="ARBA" id="ARBA00022723"/>
    </source>
</evidence>
<evidence type="ECO:0000256" key="6">
    <source>
        <dbReference type="ARBA" id="ARBA00022729"/>
    </source>
</evidence>
<dbReference type="PANTHER" id="PTHR11705:SF91">
    <property type="entry name" value="FI01817P-RELATED"/>
    <property type="match status" value="1"/>
</dbReference>
<dbReference type="PROSITE" id="PS00132">
    <property type="entry name" value="CARBOXYPEPT_ZN_1"/>
    <property type="match status" value="1"/>
</dbReference>
<evidence type="ECO:0000313" key="13">
    <source>
        <dbReference type="EMBL" id="OXA64033.1"/>
    </source>
</evidence>
<dbReference type="InterPro" id="IPR000834">
    <property type="entry name" value="Peptidase_M14"/>
</dbReference>
<dbReference type="OrthoDB" id="3626597at2759"/>
<evidence type="ECO:0000259" key="12">
    <source>
        <dbReference type="PROSITE" id="PS52035"/>
    </source>
</evidence>
<dbReference type="PANTHER" id="PTHR11705">
    <property type="entry name" value="PROTEASE FAMILY M14 CARBOXYPEPTIDASE A,B"/>
    <property type="match status" value="1"/>
</dbReference>
<dbReference type="CDD" id="cd03860">
    <property type="entry name" value="M14_CP_A-B_like"/>
    <property type="match status" value="1"/>
</dbReference>
<organism evidence="13 14">
    <name type="scientific">Folsomia candida</name>
    <name type="common">Springtail</name>
    <dbReference type="NCBI Taxonomy" id="158441"/>
    <lineage>
        <taxon>Eukaryota</taxon>
        <taxon>Metazoa</taxon>
        <taxon>Ecdysozoa</taxon>
        <taxon>Arthropoda</taxon>
        <taxon>Hexapoda</taxon>
        <taxon>Collembola</taxon>
        <taxon>Entomobryomorpha</taxon>
        <taxon>Isotomoidea</taxon>
        <taxon>Isotomidae</taxon>
        <taxon>Proisotominae</taxon>
        <taxon>Folsomia</taxon>
    </lineage>
</organism>
<dbReference type="GO" id="GO:0004181">
    <property type="term" value="F:metallocarboxypeptidase activity"/>
    <property type="evidence" value="ECO:0007669"/>
    <property type="project" value="InterPro"/>
</dbReference>
<evidence type="ECO:0000256" key="10">
    <source>
        <dbReference type="ARBA" id="ARBA00023157"/>
    </source>
</evidence>
<comment type="caution">
    <text evidence="13">The sequence shown here is derived from an EMBL/GenBank/DDBJ whole genome shotgun (WGS) entry which is preliminary data.</text>
</comment>
<dbReference type="OMA" id="KWNLDFW"/>
<evidence type="ECO:0000256" key="7">
    <source>
        <dbReference type="ARBA" id="ARBA00022801"/>
    </source>
</evidence>
<evidence type="ECO:0000313" key="14">
    <source>
        <dbReference type="Proteomes" id="UP000198287"/>
    </source>
</evidence>
<feature type="domain" description="Peptidase M14" evidence="12">
    <location>
        <begin position="139"/>
        <end position="435"/>
    </location>
</feature>
<feature type="active site" description="Proton donor/acceptor" evidence="11">
    <location>
        <position position="401"/>
    </location>
</feature>
<evidence type="ECO:0000256" key="1">
    <source>
        <dbReference type="ARBA" id="ARBA00001947"/>
    </source>
</evidence>
<dbReference type="PRINTS" id="PR00765">
    <property type="entry name" value="CRBOXYPTASEA"/>
</dbReference>
<evidence type="ECO:0000256" key="9">
    <source>
        <dbReference type="ARBA" id="ARBA00023049"/>
    </source>
</evidence>
<keyword evidence="8" id="KW-0862">Zinc</keyword>
<dbReference type="GO" id="GO:0006508">
    <property type="term" value="P:proteolysis"/>
    <property type="evidence" value="ECO:0007669"/>
    <property type="project" value="UniProtKB-KW"/>
</dbReference>
<proteinExistence type="inferred from homology"/>
<sequence>MNAVPLAPFALTVNTLSCLMSMTSPKFDNNGRRNYEGYQVLSISNASSQNGLFDIQGNVLQQLYSSDKLFNFMGEGPNKNGPTDVMICPEQANNVKSLLSAYDIPFTVKSANLQQNIASNVNENNKILAESQGTMNWNAYQRFSTIQSWMDSMASQYPQFVSVETYGSSTEKRPMRVMKISASGNDGSKPIVWLDGGIHAREWISAATVTYLANEIINHAKSGDDTDLINSVDWYVVPNMNPDGYEYTFTADRLWRKTRSKTSNRRCFGVDPNRNWDWKWGGKGTSNNPCEEIYRGPRAASEPEVSSSQKYIFSIKDRIQLFISFHSYSQLLFYPWAYDDVPADDKDDLEKVANLGAEALEAVYGTKYRVGTPPQILYAAAGGSYDWAKGVANIKFSFTFELRDTGDYGFLLPPKQIIPSGKETLAGVTAMVQSVMDYYRDN</sequence>
<dbReference type="InterPro" id="IPR003146">
    <property type="entry name" value="M14A_act_pep"/>
</dbReference>
<dbReference type="Pfam" id="PF00246">
    <property type="entry name" value="Peptidase_M14"/>
    <property type="match status" value="1"/>
</dbReference>
<comment type="similarity">
    <text evidence="2 11">Belongs to the peptidase M14 family.</text>
</comment>
<dbReference type="PROSITE" id="PS00133">
    <property type="entry name" value="CARBOXYPEPT_ZN_2"/>
    <property type="match status" value="1"/>
</dbReference>
<dbReference type="InterPro" id="IPR057246">
    <property type="entry name" value="CARBOXYPEPT_ZN_1"/>
</dbReference>
<evidence type="ECO:0000256" key="11">
    <source>
        <dbReference type="PROSITE-ProRule" id="PRU01379"/>
    </source>
</evidence>
<evidence type="ECO:0000256" key="3">
    <source>
        <dbReference type="ARBA" id="ARBA00022645"/>
    </source>
</evidence>
<keyword evidence="9" id="KW-0482">Metalloprotease</keyword>
<keyword evidence="4" id="KW-0645">Protease</keyword>
<dbReference type="InterPro" id="IPR057247">
    <property type="entry name" value="CARBOXYPEPT_ZN_2"/>
</dbReference>
<dbReference type="GO" id="GO:0005615">
    <property type="term" value="C:extracellular space"/>
    <property type="evidence" value="ECO:0007669"/>
    <property type="project" value="TreeGrafter"/>
</dbReference>
<reference evidence="13 14" key="1">
    <citation type="submission" date="2015-12" db="EMBL/GenBank/DDBJ databases">
        <title>The genome of Folsomia candida.</title>
        <authorList>
            <person name="Faddeeva A."/>
            <person name="Derks M.F."/>
            <person name="Anvar Y."/>
            <person name="Smit S."/>
            <person name="Van Straalen N."/>
            <person name="Roelofs D."/>
        </authorList>
    </citation>
    <scope>NUCLEOTIDE SEQUENCE [LARGE SCALE GENOMIC DNA]</scope>
    <source>
        <strain evidence="13 14">VU population</strain>
        <tissue evidence="13">Whole body</tissue>
    </source>
</reference>
<dbReference type="GO" id="GO:0008270">
    <property type="term" value="F:zinc ion binding"/>
    <property type="evidence" value="ECO:0007669"/>
    <property type="project" value="InterPro"/>
</dbReference>
<dbReference type="FunFam" id="3.40.630.10:FF:000001">
    <property type="entry name" value="Carboxypeptidase B"/>
    <property type="match status" value="1"/>
</dbReference>
<keyword evidence="6" id="KW-0732">Signal</keyword>
<dbReference type="InterPro" id="IPR036990">
    <property type="entry name" value="M14A-like_propep"/>
</dbReference>
<evidence type="ECO:0000256" key="8">
    <source>
        <dbReference type="ARBA" id="ARBA00022833"/>
    </source>
</evidence>
<dbReference type="Gene3D" id="3.40.630.10">
    <property type="entry name" value="Zn peptidases"/>
    <property type="match status" value="1"/>
</dbReference>
<keyword evidence="5" id="KW-0479">Metal-binding</keyword>
<evidence type="ECO:0000256" key="4">
    <source>
        <dbReference type="ARBA" id="ARBA00022670"/>
    </source>
</evidence>
<dbReference type="Proteomes" id="UP000198287">
    <property type="component" value="Unassembled WGS sequence"/>
</dbReference>